<dbReference type="EMBL" id="QGNW01000378">
    <property type="protein sequence ID" value="RVW74038.1"/>
    <property type="molecule type" value="Genomic_DNA"/>
</dbReference>
<accession>A0A438GPD9</accession>
<organism evidence="1 2">
    <name type="scientific">Vitis vinifera</name>
    <name type="common">Grape</name>
    <dbReference type="NCBI Taxonomy" id="29760"/>
    <lineage>
        <taxon>Eukaryota</taxon>
        <taxon>Viridiplantae</taxon>
        <taxon>Streptophyta</taxon>
        <taxon>Embryophyta</taxon>
        <taxon>Tracheophyta</taxon>
        <taxon>Spermatophyta</taxon>
        <taxon>Magnoliopsida</taxon>
        <taxon>eudicotyledons</taxon>
        <taxon>Gunneridae</taxon>
        <taxon>Pentapetalae</taxon>
        <taxon>rosids</taxon>
        <taxon>Vitales</taxon>
        <taxon>Vitaceae</taxon>
        <taxon>Viteae</taxon>
        <taxon>Vitis</taxon>
    </lineage>
</organism>
<dbReference type="Proteomes" id="UP000288805">
    <property type="component" value="Unassembled WGS sequence"/>
</dbReference>
<evidence type="ECO:0000313" key="1">
    <source>
        <dbReference type="EMBL" id="RVW74038.1"/>
    </source>
</evidence>
<name>A0A438GPD9_VITVI</name>
<evidence type="ECO:0000313" key="2">
    <source>
        <dbReference type="Proteomes" id="UP000288805"/>
    </source>
</evidence>
<dbReference type="PANTHER" id="PTHR46890">
    <property type="entry name" value="NON-LTR RETROLELEMENT REVERSE TRANSCRIPTASE-LIKE PROTEIN-RELATED"/>
    <property type="match status" value="1"/>
</dbReference>
<dbReference type="InterPro" id="IPR052343">
    <property type="entry name" value="Retrotransposon-Effector_Assoc"/>
</dbReference>
<gene>
    <name evidence="1" type="ORF">CK203_055859</name>
</gene>
<dbReference type="AlphaFoldDB" id="A0A438GPD9"/>
<dbReference type="PANTHER" id="PTHR46890:SF1">
    <property type="entry name" value="REVERSE TRANSCRIPTASE DOMAIN-CONTAINING PROTEIN"/>
    <property type="match status" value="1"/>
</dbReference>
<sequence length="207" mass="23621">MGKMGFGQKWLKWIKWCISTASFSVLVNGTPTDFFRSSKGLRQRDPLSPYLLLIAMKALSSLLVRTREGGFLSGFKIKSPIYIGSSCGLKLFQGEMILIGSVVNLEVLALEIGCKFFSTNGVSIMQVKGIVWKKVIKGKYGEEEGGWSFCEAKEAWVPDLWEQRERGGVWNFHFARNPNDWELDSMERSLFQQQGHWVNREQEDRVV</sequence>
<reference evidence="1 2" key="1">
    <citation type="journal article" date="2018" name="PLoS Genet.">
        <title>Population sequencing reveals clonal diversity and ancestral inbreeding in the grapevine cultivar Chardonnay.</title>
        <authorList>
            <person name="Roach M.J."/>
            <person name="Johnson D.L."/>
            <person name="Bohlmann J."/>
            <person name="van Vuuren H.J."/>
            <person name="Jones S.J."/>
            <person name="Pretorius I.S."/>
            <person name="Schmidt S.A."/>
            <person name="Borneman A.R."/>
        </authorList>
    </citation>
    <scope>NUCLEOTIDE SEQUENCE [LARGE SCALE GENOMIC DNA]</scope>
    <source>
        <strain evidence="2">cv. Chardonnay</strain>
        <tissue evidence="1">Leaf</tissue>
    </source>
</reference>
<proteinExistence type="predicted"/>
<protein>
    <recommendedName>
        <fullName evidence="3">Reverse transcriptase domain-containing protein</fullName>
    </recommendedName>
</protein>
<comment type="caution">
    <text evidence="1">The sequence shown here is derived from an EMBL/GenBank/DDBJ whole genome shotgun (WGS) entry which is preliminary data.</text>
</comment>
<evidence type="ECO:0008006" key="3">
    <source>
        <dbReference type="Google" id="ProtNLM"/>
    </source>
</evidence>